<accession>A0A7S1GAW3</accession>
<feature type="compositionally biased region" description="Low complexity" evidence="9">
    <location>
        <begin position="301"/>
        <end position="318"/>
    </location>
</feature>
<name>A0A7S1GAW3_9STRA</name>
<dbReference type="EMBL" id="HBFS01019282">
    <property type="protein sequence ID" value="CAD8919681.1"/>
    <property type="molecule type" value="Transcribed_RNA"/>
</dbReference>
<feature type="compositionally biased region" description="Basic residues" evidence="9">
    <location>
        <begin position="59"/>
        <end position="71"/>
    </location>
</feature>
<evidence type="ECO:0000256" key="2">
    <source>
        <dbReference type="ARBA" id="ARBA00007695"/>
    </source>
</evidence>
<organism evidence="10">
    <name type="scientific">Bicosoecida sp. CB-2014</name>
    <dbReference type="NCBI Taxonomy" id="1486930"/>
    <lineage>
        <taxon>Eukaryota</taxon>
        <taxon>Sar</taxon>
        <taxon>Stramenopiles</taxon>
        <taxon>Bigyra</taxon>
        <taxon>Opalozoa</taxon>
        <taxon>Bicosoecida</taxon>
    </lineage>
</organism>
<comment type="similarity">
    <text evidence="2">Belongs to the EMC10 family.</text>
</comment>
<feature type="region of interest" description="Disordered" evidence="9">
    <location>
        <begin position="300"/>
        <end position="324"/>
    </location>
</feature>
<keyword evidence="7" id="KW-1133">Transmembrane helix</keyword>
<dbReference type="GO" id="GO:0005789">
    <property type="term" value="C:endoplasmic reticulum membrane"/>
    <property type="evidence" value="ECO:0007669"/>
    <property type="project" value="UniProtKB-SubCell"/>
</dbReference>
<evidence type="ECO:0000256" key="6">
    <source>
        <dbReference type="ARBA" id="ARBA00022824"/>
    </source>
</evidence>
<evidence type="ECO:0000313" key="10">
    <source>
        <dbReference type="EMBL" id="CAD8919681.1"/>
    </source>
</evidence>
<proteinExistence type="inferred from homology"/>
<keyword evidence="6" id="KW-0256">Endoplasmic reticulum</keyword>
<keyword evidence="8" id="KW-0472">Membrane</keyword>
<keyword evidence="5" id="KW-0732">Signal</keyword>
<dbReference type="PANTHER" id="PTHR21397:SF4">
    <property type="entry name" value="ER MEMBRANE PROTEIN COMPLEX SUBUNIT 10"/>
    <property type="match status" value="1"/>
</dbReference>
<evidence type="ECO:0000256" key="9">
    <source>
        <dbReference type="SAM" id="MobiDB-lite"/>
    </source>
</evidence>
<dbReference type="CDD" id="cd22209">
    <property type="entry name" value="EMC10"/>
    <property type="match status" value="1"/>
</dbReference>
<evidence type="ECO:0000256" key="3">
    <source>
        <dbReference type="ARBA" id="ARBA00020105"/>
    </source>
</evidence>
<evidence type="ECO:0000256" key="7">
    <source>
        <dbReference type="ARBA" id="ARBA00022989"/>
    </source>
</evidence>
<evidence type="ECO:0000256" key="5">
    <source>
        <dbReference type="ARBA" id="ARBA00022729"/>
    </source>
</evidence>
<comment type="subcellular location">
    <subcellularLocation>
        <location evidence="1">Endoplasmic reticulum membrane</location>
        <topology evidence="1">Single-pass type I membrane protein</topology>
    </subcellularLocation>
</comment>
<sequence>MAASVLLVRRRRRSPAPRRAALVAALFVVAAAAAIALLVVDGPTLALAKASSKGSKGAKTGKKKKGKKKKKVAGDVAADGGVDLDELFGDEVDGGDGVAARAAAAAAEAVEAEDDGVDEVGVDGDGGGVGSDASKKLSTTTQVFELEHSLGGPFVPRGTLELRVNQLTGKTAGKFVGGGHGLSTADDAAAFRQLMADDGFYRVRTRSQPLNAASSFTMTSIRACVLARLRFEERILLHVDGSGALQAMDYVTPAGVGGRECREKDADAVTAPVVFKSAAKVVAPQEVPGIPASAIGGLSIPTSAPGATPQPATTAQPADGDKKPDERGFFSRYMWIIIPVVAIMALSGGGAEPGQRGGGGGGGSGGGGGGR</sequence>
<reference evidence="10" key="1">
    <citation type="submission" date="2021-01" db="EMBL/GenBank/DDBJ databases">
        <authorList>
            <person name="Corre E."/>
            <person name="Pelletier E."/>
            <person name="Niang G."/>
            <person name="Scheremetjew M."/>
            <person name="Finn R."/>
            <person name="Kale V."/>
            <person name="Holt S."/>
            <person name="Cochrane G."/>
            <person name="Meng A."/>
            <person name="Brown T."/>
            <person name="Cohen L."/>
        </authorList>
    </citation>
    <scope>NUCLEOTIDE SEQUENCE</scope>
    <source>
        <strain evidence="10">Ms1</strain>
    </source>
</reference>
<gene>
    <name evidence="10" type="ORF">BSP0115_LOCUS12943</name>
</gene>
<keyword evidence="4" id="KW-0812">Transmembrane</keyword>
<dbReference type="PANTHER" id="PTHR21397">
    <property type="entry name" value="CHROMATIN COMPLEXES SUBUNIT BAP18-RELATED"/>
    <property type="match status" value="1"/>
</dbReference>
<evidence type="ECO:0000256" key="8">
    <source>
        <dbReference type="ARBA" id="ARBA00023136"/>
    </source>
</evidence>
<evidence type="ECO:0000256" key="4">
    <source>
        <dbReference type="ARBA" id="ARBA00022692"/>
    </source>
</evidence>
<protein>
    <recommendedName>
        <fullName evidence="3">ER membrane protein complex subunit 10</fullName>
    </recommendedName>
</protein>
<feature type="region of interest" description="Disordered" evidence="9">
    <location>
        <begin position="50"/>
        <end position="72"/>
    </location>
</feature>
<evidence type="ECO:0000256" key="1">
    <source>
        <dbReference type="ARBA" id="ARBA00004115"/>
    </source>
</evidence>
<feature type="region of interest" description="Disordered" evidence="9">
    <location>
        <begin position="350"/>
        <end position="371"/>
    </location>
</feature>
<dbReference type="AlphaFoldDB" id="A0A7S1GAW3"/>